<dbReference type="Pfam" id="PF00847">
    <property type="entry name" value="AP2"/>
    <property type="match status" value="1"/>
</dbReference>
<keyword evidence="2" id="KW-0805">Transcription regulation</keyword>
<dbReference type="InterPro" id="IPR036955">
    <property type="entry name" value="AP2/ERF_dom_sf"/>
</dbReference>
<keyword evidence="4" id="KW-0804">Transcription</keyword>
<dbReference type="Gene3D" id="3.30.730.10">
    <property type="entry name" value="AP2/ERF domain"/>
    <property type="match status" value="1"/>
</dbReference>
<evidence type="ECO:0000259" key="8">
    <source>
        <dbReference type="PROSITE" id="PS51032"/>
    </source>
</evidence>
<reference evidence="9 10" key="1">
    <citation type="submission" date="2021-03" db="EMBL/GenBank/DDBJ databases">
        <authorList>
            <person name="King G.J."/>
            <person name="Bancroft I."/>
            <person name="Baten A."/>
            <person name="Bloomfield J."/>
            <person name="Borpatragohain P."/>
            <person name="He Z."/>
            <person name="Irish N."/>
            <person name="Irwin J."/>
            <person name="Liu K."/>
            <person name="Mauleon R.P."/>
            <person name="Moore J."/>
            <person name="Morris R."/>
            <person name="Ostergaard L."/>
            <person name="Wang B."/>
            <person name="Wells R."/>
        </authorList>
    </citation>
    <scope>NUCLEOTIDE SEQUENCE [LARGE SCALE GENOMIC DNA]</scope>
    <source>
        <strain evidence="9">R-o-18</strain>
        <tissue evidence="9">Leaf</tissue>
    </source>
</reference>
<keyword evidence="3" id="KW-0238">DNA-binding</keyword>
<evidence type="ECO:0000313" key="9">
    <source>
        <dbReference type="EMBL" id="KAG5381364.1"/>
    </source>
</evidence>
<evidence type="ECO:0000256" key="4">
    <source>
        <dbReference type="ARBA" id="ARBA00023163"/>
    </source>
</evidence>
<dbReference type="PANTHER" id="PTHR31190:SF102">
    <property type="entry name" value="AP2_ERF DOMAIN-CONTAINING PROTEIN"/>
    <property type="match status" value="1"/>
</dbReference>
<name>A0ABQ7L422_BRACM</name>
<keyword evidence="5" id="KW-0539">Nucleus</keyword>
<dbReference type="EMBL" id="JADBGQ010000008">
    <property type="protein sequence ID" value="KAG5381364.1"/>
    <property type="molecule type" value="Genomic_DNA"/>
</dbReference>
<dbReference type="InterPro" id="IPR001471">
    <property type="entry name" value="AP2/ERF_dom"/>
</dbReference>
<comment type="caution">
    <text evidence="9">The sequence shown here is derived from an EMBL/GenBank/DDBJ whole genome shotgun (WGS) entry which is preliminary data.</text>
</comment>
<evidence type="ECO:0000256" key="3">
    <source>
        <dbReference type="ARBA" id="ARBA00023125"/>
    </source>
</evidence>
<gene>
    <name evidence="9" type="primary">A09p000040.1_BraROA</name>
    <name evidence="9" type="ORF">IGI04_032834</name>
</gene>
<dbReference type="PRINTS" id="PR00367">
    <property type="entry name" value="ETHRSPELEMNT"/>
</dbReference>
<dbReference type="SUPFAM" id="SSF54171">
    <property type="entry name" value="DNA-binding domain"/>
    <property type="match status" value="1"/>
</dbReference>
<dbReference type="PANTHER" id="PTHR31190">
    <property type="entry name" value="DNA-BINDING DOMAIN"/>
    <property type="match status" value="1"/>
</dbReference>
<dbReference type="InterPro" id="IPR044808">
    <property type="entry name" value="ERF_plant"/>
</dbReference>
<accession>A0ABQ7L422</accession>
<protein>
    <recommendedName>
        <fullName evidence="8">AP2/ERF domain-containing protein</fullName>
    </recommendedName>
</protein>
<evidence type="ECO:0000256" key="1">
    <source>
        <dbReference type="ARBA" id="ARBA00004123"/>
    </source>
</evidence>
<proteinExistence type="inferred from homology"/>
<dbReference type="SMART" id="SM00380">
    <property type="entry name" value="AP2"/>
    <property type="match status" value="1"/>
</dbReference>
<comment type="similarity">
    <text evidence="6">Belongs to the AP2/ERF transcription factor family. ERF subfamily.</text>
</comment>
<evidence type="ECO:0000256" key="2">
    <source>
        <dbReference type="ARBA" id="ARBA00023015"/>
    </source>
</evidence>
<evidence type="ECO:0000313" key="10">
    <source>
        <dbReference type="Proteomes" id="UP000823674"/>
    </source>
</evidence>
<comment type="subcellular location">
    <subcellularLocation>
        <location evidence="1">Nucleus</location>
    </subcellularLocation>
</comment>
<dbReference type="Proteomes" id="UP000823674">
    <property type="component" value="Chromosome A09"/>
</dbReference>
<feature type="domain" description="AP2/ERF" evidence="8">
    <location>
        <begin position="53"/>
        <end position="111"/>
    </location>
</feature>
<evidence type="ECO:0000256" key="5">
    <source>
        <dbReference type="ARBA" id="ARBA00023242"/>
    </source>
</evidence>
<feature type="region of interest" description="Disordered" evidence="7">
    <location>
        <begin position="28"/>
        <end position="57"/>
    </location>
</feature>
<sequence>MEGELSWDNGSAVLDWIRRQLLEEDDIDMTASRSLATDSSSSSSSAPPRRGATYKGVRRRPWGKYAAEIRDPSKNGARMWLGTYETPEEAAVAYDQAAFKMRGSKAKLNFPHLISSAHEAQAVKVSNCCNKRQRPQESNSPVVPKRRNNINIINQTARLPSLGLKSAWFFFIVYHSTWFTKYLFVPSQFNDSLHTVTWRGDLHQETLSGFVAAIETIKILIEETKSTNSAKILRGFRDRMEFNIVSISRKANAVKTLIDAIEPENRRTAIGEDPSNEDMEKMISGNRGAL</sequence>
<dbReference type="InterPro" id="IPR016177">
    <property type="entry name" value="DNA-bd_dom_sf"/>
</dbReference>
<feature type="region of interest" description="Disordered" evidence="7">
    <location>
        <begin position="267"/>
        <end position="290"/>
    </location>
</feature>
<organism evidence="9 10">
    <name type="scientific">Brassica rapa subsp. trilocularis</name>
    <dbReference type="NCBI Taxonomy" id="1813537"/>
    <lineage>
        <taxon>Eukaryota</taxon>
        <taxon>Viridiplantae</taxon>
        <taxon>Streptophyta</taxon>
        <taxon>Embryophyta</taxon>
        <taxon>Tracheophyta</taxon>
        <taxon>Spermatophyta</taxon>
        <taxon>Magnoliopsida</taxon>
        <taxon>eudicotyledons</taxon>
        <taxon>Gunneridae</taxon>
        <taxon>Pentapetalae</taxon>
        <taxon>rosids</taxon>
        <taxon>malvids</taxon>
        <taxon>Brassicales</taxon>
        <taxon>Brassicaceae</taxon>
        <taxon>Brassiceae</taxon>
        <taxon>Brassica</taxon>
    </lineage>
</organism>
<evidence type="ECO:0000256" key="7">
    <source>
        <dbReference type="SAM" id="MobiDB-lite"/>
    </source>
</evidence>
<dbReference type="CDD" id="cd00018">
    <property type="entry name" value="AP2"/>
    <property type="match status" value="1"/>
</dbReference>
<evidence type="ECO:0000256" key="6">
    <source>
        <dbReference type="ARBA" id="ARBA00024343"/>
    </source>
</evidence>
<keyword evidence="10" id="KW-1185">Reference proteome</keyword>
<dbReference type="PROSITE" id="PS51032">
    <property type="entry name" value="AP2_ERF"/>
    <property type="match status" value="1"/>
</dbReference>